<proteinExistence type="inferred from homology"/>
<reference evidence="7" key="2">
    <citation type="journal article" date="2023" name="Nat. Commun.">
        <title>Cultivation of marine bacteria of the SAR202 clade.</title>
        <authorList>
            <person name="Lim Y."/>
            <person name="Seo J.H."/>
            <person name="Giovannoni S.J."/>
            <person name="Kang I."/>
            <person name="Cho J.C."/>
        </authorList>
    </citation>
    <scope>NUCLEOTIDE SEQUENCE</scope>
    <source>
        <strain evidence="7">JH1073</strain>
    </source>
</reference>
<dbReference type="Gene3D" id="3.20.20.140">
    <property type="entry name" value="Metal-dependent hydrolases"/>
    <property type="match status" value="1"/>
</dbReference>
<accession>A0AAJ5ZL13</accession>
<dbReference type="AlphaFoldDB" id="A0AAJ5ZL13"/>
<reference evidence="8 9" key="1">
    <citation type="submission" date="2019-11" db="EMBL/GenBank/DDBJ databases">
        <authorList>
            <person name="Cho J.-C."/>
        </authorList>
    </citation>
    <scope>NUCLEOTIDE SEQUENCE [LARGE SCALE GENOMIC DNA]</scope>
    <source>
        <strain evidence="7 8">JH1073</strain>
        <strain evidence="6 9">JH702</strain>
    </source>
</reference>
<dbReference type="GO" id="GO:0004725">
    <property type="term" value="F:protein tyrosine phosphatase activity"/>
    <property type="evidence" value="ECO:0007669"/>
    <property type="project" value="UniProtKB-EC"/>
</dbReference>
<keyword evidence="8" id="KW-1185">Reference proteome</keyword>
<dbReference type="SUPFAM" id="SSF89550">
    <property type="entry name" value="PHP domain-like"/>
    <property type="match status" value="1"/>
</dbReference>
<evidence type="ECO:0000313" key="9">
    <source>
        <dbReference type="Proteomes" id="UP001321249"/>
    </source>
</evidence>
<reference evidence="8" key="3">
    <citation type="submission" date="2023-06" db="EMBL/GenBank/DDBJ databases">
        <title>Pangenomics reveal diversification of enzyme families and niche specialization in globally abundant SAR202 bacteria.</title>
        <authorList>
            <person name="Saw J.H.W."/>
        </authorList>
    </citation>
    <scope>NUCLEOTIDE SEQUENCE [LARGE SCALE GENOMIC DNA]</scope>
    <source>
        <strain evidence="8">JH1073</strain>
    </source>
</reference>
<dbReference type="Proteomes" id="UP001321249">
    <property type="component" value="Unassembled WGS sequence"/>
</dbReference>
<evidence type="ECO:0000256" key="4">
    <source>
        <dbReference type="ARBA" id="ARBA00022912"/>
    </source>
</evidence>
<keyword evidence="4" id="KW-0904">Protein phosphatase</keyword>
<gene>
    <name evidence="6" type="ORF">GKO46_10515</name>
    <name evidence="7" type="ORF">GKO48_11025</name>
</gene>
<evidence type="ECO:0000256" key="3">
    <source>
        <dbReference type="ARBA" id="ARBA00022801"/>
    </source>
</evidence>
<dbReference type="InterPro" id="IPR016195">
    <property type="entry name" value="Pol/histidinol_Pase-like"/>
</dbReference>
<evidence type="ECO:0000256" key="1">
    <source>
        <dbReference type="ARBA" id="ARBA00005750"/>
    </source>
</evidence>
<evidence type="ECO:0000256" key="2">
    <source>
        <dbReference type="ARBA" id="ARBA00013064"/>
    </source>
</evidence>
<dbReference type="EMBL" id="WMBE01000003">
    <property type="protein sequence ID" value="MDG0867496.1"/>
    <property type="molecule type" value="Genomic_DNA"/>
</dbReference>
<dbReference type="PIRSF" id="PIRSF016557">
    <property type="entry name" value="Caps_synth_CpsB"/>
    <property type="match status" value="1"/>
</dbReference>
<organism evidence="7 8">
    <name type="scientific">Candidatus Lucifugimonas marina</name>
    <dbReference type="NCBI Taxonomy" id="3038979"/>
    <lineage>
        <taxon>Bacteria</taxon>
        <taxon>Bacillati</taxon>
        <taxon>Chloroflexota</taxon>
        <taxon>Dehalococcoidia</taxon>
        <taxon>SAR202 cluster</taxon>
        <taxon>Candidatus Lucifugimonadales</taxon>
        <taxon>Candidatus Lucifugimonadaceae</taxon>
        <taxon>Candidatus Lucifugimonas</taxon>
    </lineage>
</organism>
<dbReference type="RefSeq" id="WP_342825917.1">
    <property type="nucleotide sequence ID" value="NZ_CP046146.1"/>
</dbReference>
<protein>
    <recommendedName>
        <fullName evidence="2">protein-tyrosine-phosphatase</fullName>
        <ecNumber evidence="2">3.1.3.48</ecNumber>
    </recommendedName>
</protein>
<keyword evidence="3" id="KW-0378">Hydrolase</keyword>
<sequence>MPRVDINAHILPGLDDGPTTVEESLAMARMAARDGTDVIVATPHYRDMELEHQSGRIVRELADTINAALRSDSARRNAPRVRIFTGMMYKLDTSLPDLVDSESAVTLNRTRFLLVEPPYNRLPKYVEDVLSRLLTQRLVPVLAHPERNIEFQKDPKRLQVLVEDGVLVQIAAGSITGQNGTNARRAAEQFIRRGIAHVVSSEMHSERAPRSPILSEAYEIVAELVGEREAIDLFETNPDMLLEGRSPQVRERVAGSRLRRSWMRMPEIQINNPFPEQTTRTWQRRFRRVKRLTGRA</sequence>
<evidence type="ECO:0000313" key="7">
    <source>
        <dbReference type="EMBL" id="WFG40128.1"/>
    </source>
</evidence>
<dbReference type="Proteomes" id="UP001219901">
    <property type="component" value="Chromosome"/>
</dbReference>
<dbReference type="PANTHER" id="PTHR39181:SF1">
    <property type="entry name" value="TYROSINE-PROTEIN PHOSPHATASE YWQE"/>
    <property type="match status" value="1"/>
</dbReference>
<evidence type="ECO:0000313" key="6">
    <source>
        <dbReference type="EMBL" id="MDG0867496.1"/>
    </source>
</evidence>
<comment type="similarity">
    <text evidence="1">Belongs to the metallo-dependent hydrolases superfamily. CpsB/CapC family.</text>
</comment>
<comment type="catalytic activity">
    <reaction evidence="5">
        <text>O-phospho-L-tyrosyl-[protein] + H2O = L-tyrosyl-[protein] + phosphate</text>
        <dbReference type="Rhea" id="RHEA:10684"/>
        <dbReference type="Rhea" id="RHEA-COMP:10136"/>
        <dbReference type="Rhea" id="RHEA-COMP:20101"/>
        <dbReference type="ChEBI" id="CHEBI:15377"/>
        <dbReference type="ChEBI" id="CHEBI:43474"/>
        <dbReference type="ChEBI" id="CHEBI:46858"/>
        <dbReference type="ChEBI" id="CHEBI:61978"/>
        <dbReference type="EC" id="3.1.3.48"/>
    </reaction>
</comment>
<dbReference type="EC" id="3.1.3.48" evidence="2"/>
<dbReference type="InterPro" id="IPR016667">
    <property type="entry name" value="Caps_polysacc_synth_CpsB/CapC"/>
</dbReference>
<dbReference type="Pfam" id="PF19567">
    <property type="entry name" value="CpsB_CapC"/>
    <property type="match status" value="1"/>
</dbReference>
<evidence type="ECO:0000256" key="5">
    <source>
        <dbReference type="ARBA" id="ARBA00051722"/>
    </source>
</evidence>
<dbReference type="EMBL" id="CP046147">
    <property type="protein sequence ID" value="WFG40128.1"/>
    <property type="molecule type" value="Genomic_DNA"/>
</dbReference>
<dbReference type="GO" id="GO:0030145">
    <property type="term" value="F:manganese ion binding"/>
    <property type="evidence" value="ECO:0007669"/>
    <property type="project" value="InterPro"/>
</dbReference>
<dbReference type="PANTHER" id="PTHR39181">
    <property type="entry name" value="TYROSINE-PROTEIN PHOSPHATASE YWQE"/>
    <property type="match status" value="1"/>
</dbReference>
<evidence type="ECO:0000313" key="8">
    <source>
        <dbReference type="Proteomes" id="UP001219901"/>
    </source>
</evidence>
<name>A0AAJ5ZL13_9CHLR</name>